<dbReference type="PANTHER" id="PTHR17985">
    <property type="entry name" value="SER/THR-RICH PROTEIN T10 IN DGCR REGION"/>
    <property type="match status" value="1"/>
</dbReference>
<gene>
    <name evidence="1" type="ORF">GIB67_014206</name>
</gene>
<dbReference type="PANTHER" id="PTHR17985:SF8">
    <property type="entry name" value="TRANSPORT AND GOLGI ORGANIZATION PROTEIN 2 HOMOLOG"/>
    <property type="match status" value="1"/>
</dbReference>
<dbReference type="Pfam" id="PF05742">
    <property type="entry name" value="TANGO2"/>
    <property type="match status" value="1"/>
</dbReference>
<comment type="caution">
    <text evidence="1">The sequence shown here is derived from an EMBL/GenBank/DDBJ whole genome shotgun (WGS) entry which is preliminary data.</text>
</comment>
<proteinExistence type="predicted"/>
<reference evidence="1 2" key="1">
    <citation type="journal article" date="2020" name="IScience">
        <title>Genome Sequencing of the Endangered Kingdonia uniflora (Circaeasteraceae, Ranunculales) Reveals Potential Mechanisms of Evolutionary Specialization.</title>
        <authorList>
            <person name="Sun Y."/>
            <person name="Deng T."/>
            <person name="Zhang A."/>
            <person name="Moore M.J."/>
            <person name="Landis J.B."/>
            <person name="Lin N."/>
            <person name="Zhang H."/>
            <person name="Zhang X."/>
            <person name="Huang J."/>
            <person name="Zhang X."/>
            <person name="Sun H."/>
            <person name="Wang H."/>
        </authorList>
    </citation>
    <scope>NUCLEOTIDE SEQUENCE [LARGE SCALE GENOMIC DNA]</scope>
    <source>
        <strain evidence="1">TB1705</strain>
        <tissue evidence="1">Leaf</tissue>
    </source>
</reference>
<evidence type="ECO:0000313" key="2">
    <source>
        <dbReference type="Proteomes" id="UP000541444"/>
    </source>
</evidence>
<name>A0A7J7M1T1_9MAGN</name>
<dbReference type="EMBL" id="JACGCM010001825">
    <property type="protein sequence ID" value="KAF6148835.1"/>
    <property type="molecule type" value="Genomic_DNA"/>
</dbReference>
<dbReference type="AlphaFoldDB" id="A0A7J7M1T1"/>
<evidence type="ECO:0000313" key="1">
    <source>
        <dbReference type="EMBL" id="KAF6148835.1"/>
    </source>
</evidence>
<dbReference type="Proteomes" id="UP000541444">
    <property type="component" value="Unassembled WGS sequence"/>
</dbReference>
<sequence>MCIAVFVWQSHPIYPYLLLLNKGEYHKRPTTPIYWWEGCKILGGRDEFAGGTWLACTRDGRLAFLTNVMESPPFPEAKSRGDLPVRFLKVSRPYKQIELEIIFGQGMSKQFRWLFGGGGGVVALGTPRWVGGDIYLLCLWFGMAPEDLRGTFLDFPRFPFERGPLSFERISVSSG</sequence>
<dbReference type="InterPro" id="IPR008551">
    <property type="entry name" value="TANGO2"/>
</dbReference>
<keyword evidence="2" id="KW-1185">Reference proteome</keyword>
<accession>A0A7J7M1T1</accession>
<dbReference type="OrthoDB" id="191601at2759"/>
<protein>
    <submittedName>
        <fullName evidence="1">Uncharacterized protein</fullName>
    </submittedName>
</protein>
<organism evidence="1 2">
    <name type="scientific">Kingdonia uniflora</name>
    <dbReference type="NCBI Taxonomy" id="39325"/>
    <lineage>
        <taxon>Eukaryota</taxon>
        <taxon>Viridiplantae</taxon>
        <taxon>Streptophyta</taxon>
        <taxon>Embryophyta</taxon>
        <taxon>Tracheophyta</taxon>
        <taxon>Spermatophyta</taxon>
        <taxon>Magnoliopsida</taxon>
        <taxon>Ranunculales</taxon>
        <taxon>Circaeasteraceae</taxon>
        <taxon>Kingdonia</taxon>
    </lineage>
</organism>